<feature type="transmembrane region" description="Helical" evidence="7">
    <location>
        <begin position="235"/>
        <end position="257"/>
    </location>
</feature>
<dbReference type="PROSITE" id="PS50850">
    <property type="entry name" value="MFS"/>
    <property type="match status" value="1"/>
</dbReference>
<keyword evidence="3 7" id="KW-0812">Transmembrane</keyword>
<dbReference type="InterPro" id="IPR036259">
    <property type="entry name" value="MFS_trans_sf"/>
</dbReference>
<comment type="subcellular location">
    <subcellularLocation>
        <location evidence="1">Membrane</location>
        <topology evidence="1">Multi-pass membrane protein</topology>
    </subcellularLocation>
</comment>
<dbReference type="OrthoDB" id="440755at2759"/>
<protein>
    <submittedName>
        <fullName evidence="9">Major facilitator superfamily protein</fullName>
    </submittedName>
</protein>
<evidence type="ECO:0000256" key="5">
    <source>
        <dbReference type="ARBA" id="ARBA00023136"/>
    </source>
</evidence>
<dbReference type="PANTHER" id="PTHR23505">
    <property type="entry name" value="SPINSTER"/>
    <property type="match status" value="1"/>
</dbReference>
<keyword evidence="2" id="KW-0813">Transport</keyword>
<dbReference type="GO" id="GO:0022857">
    <property type="term" value="F:transmembrane transporter activity"/>
    <property type="evidence" value="ECO:0000318"/>
    <property type="project" value="GO_Central"/>
</dbReference>
<dbReference type="OMA" id="NSPNWFA"/>
<evidence type="ECO:0000256" key="7">
    <source>
        <dbReference type="SAM" id="Phobius"/>
    </source>
</evidence>
<comment type="similarity">
    <text evidence="6">Belongs to the major facilitator superfamily. Spinster (TC 2.A.1.49) family.</text>
</comment>
<dbReference type="Gene3D" id="1.20.1250.20">
    <property type="entry name" value="MFS general substrate transporter like domains"/>
    <property type="match status" value="1"/>
</dbReference>
<dbReference type="Proteomes" id="UP000054558">
    <property type="component" value="Unassembled WGS sequence"/>
</dbReference>
<dbReference type="InterPro" id="IPR020846">
    <property type="entry name" value="MFS_dom"/>
</dbReference>
<evidence type="ECO:0000256" key="2">
    <source>
        <dbReference type="ARBA" id="ARBA00022448"/>
    </source>
</evidence>
<feature type="transmembrane region" description="Helical" evidence="7">
    <location>
        <begin position="302"/>
        <end position="323"/>
    </location>
</feature>
<feature type="transmembrane region" description="Helical" evidence="7">
    <location>
        <begin position="86"/>
        <end position="105"/>
    </location>
</feature>
<organism evidence="9 10">
    <name type="scientific">Klebsormidium nitens</name>
    <name type="common">Green alga</name>
    <name type="synonym">Ulothrix nitens</name>
    <dbReference type="NCBI Taxonomy" id="105231"/>
    <lineage>
        <taxon>Eukaryota</taxon>
        <taxon>Viridiplantae</taxon>
        <taxon>Streptophyta</taxon>
        <taxon>Klebsormidiophyceae</taxon>
        <taxon>Klebsormidiales</taxon>
        <taxon>Klebsormidiaceae</taxon>
        <taxon>Klebsormidium</taxon>
    </lineage>
</organism>
<dbReference type="PANTHER" id="PTHR23505:SF78">
    <property type="entry name" value="MAJOR FACILITATOR SUPERFAMILY PROTEIN"/>
    <property type="match status" value="1"/>
</dbReference>
<dbReference type="InterPro" id="IPR011701">
    <property type="entry name" value="MFS"/>
</dbReference>
<feature type="domain" description="Major facilitator superfamily (MFS) profile" evidence="8">
    <location>
        <begin position="20"/>
        <end position="442"/>
    </location>
</feature>
<keyword evidence="4 7" id="KW-1133">Transmembrane helix</keyword>
<name>A0A1Y1HH76_KLENI</name>
<reference evidence="9 10" key="1">
    <citation type="journal article" date="2014" name="Nat. Commun.">
        <title>Klebsormidium flaccidum genome reveals primary factors for plant terrestrial adaptation.</title>
        <authorList>
            <person name="Hori K."/>
            <person name="Maruyama F."/>
            <person name="Fujisawa T."/>
            <person name="Togashi T."/>
            <person name="Yamamoto N."/>
            <person name="Seo M."/>
            <person name="Sato S."/>
            <person name="Yamada T."/>
            <person name="Mori H."/>
            <person name="Tajima N."/>
            <person name="Moriyama T."/>
            <person name="Ikeuchi M."/>
            <person name="Watanabe M."/>
            <person name="Wada H."/>
            <person name="Kobayashi K."/>
            <person name="Saito M."/>
            <person name="Masuda T."/>
            <person name="Sasaki-Sekimoto Y."/>
            <person name="Mashiguchi K."/>
            <person name="Awai K."/>
            <person name="Shimojima M."/>
            <person name="Masuda S."/>
            <person name="Iwai M."/>
            <person name="Nobusawa T."/>
            <person name="Narise T."/>
            <person name="Kondo S."/>
            <person name="Saito H."/>
            <person name="Sato R."/>
            <person name="Murakawa M."/>
            <person name="Ihara Y."/>
            <person name="Oshima-Yamada Y."/>
            <person name="Ohtaka K."/>
            <person name="Satoh M."/>
            <person name="Sonobe K."/>
            <person name="Ishii M."/>
            <person name="Ohtani R."/>
            <person name="Kanamori-Sato M."/>
            <person name="Honoki R."/>
            <person name="Miyazaki D."/>
            <person name="Mochizuki H."/>
            <person name="Umetsu J."/>
            <person name="Higashi K."/>
            <person name="Shibata D."/>
            <person name="Kamiya Y."/>
            <person name="Sato N."/>
            <person name="Nakamura Y."/>
            <person name="Tabata S."/>
            <person name="Ida S."/>
            <person name="Kurokawa K."/>
            <person name="Ohta H."/>
        </authorList>
    </citation>
    <scope>NUCLEOTIDE SEQUENCE [LARGE SCALE GENOMIC DNA]</scope>
    <source>
        <strain evidence="9 10">NIES-2285</strain>
    </source>
</reference>
<dbReference type="Pfam" id="PF07690">
    <property type="entry name" value="MFS_1"/>
    <property type="match status" value="1"/>
</dbReference>
<feature type="transmembrane region" description="Helical" evidence="7">
    <location>
        <begin position="329"/>
        <end position="347"/>
    </location>
</feature>
<evidence type="ECO:0000256" key="4">
    <source>
        <dbReference type="ARBA" id="ARBA00022989"/>
    </source>
</evidence>
<feature type="transmembrane region" description="Helical" evidence="7">
    <location>
        <begin position="144"/>
        <end position="166"/>
    </location>
</feature>
<feature type="transmembrane region" description="Helical" evidence="7">
    <location>
        <begin position="111"/>
        <end position="132"/>
    </location>
</feature>
<feature type="transmembrane region" description="Helical" evidence="7">
    <location>
        <begin position="417"/>
        <end position="437"/>
    </location>
</feature>
<dbReference type="CDD" id="cd17328">
    <property type="entry name" value="MFS_spinster_like"/>
    <property type="match status" value="1"/>
</dbReference>
<sequence>MGSSGLPGGRGPSSFVQSRTLFLINLAAIMESADERLLPAVYQEVGVALKASPSKLGTLTFTRALVQALFSPMAGFLAMHYDRGTVIGIGTIIWAGATLIVGLSTTYFQAMIGRAITGVGLAIVIPAIQSFVADSHEEGRGLAFGWLNLTGNVGGIGGSMAATMLAGGRYFGMDGWRVAFVGMAVISLGVGWLVYAYVVDPRPVSEGSGPGTFRESLSSSMTGVRSVLKLRSFQLIIAQGVIGSIPWQSLVFFTMWLQLIGFSHSNAAYLMGLFSTGCAFGAVFGGWLGDRAAKRFPGAGRIMCAQYSAGSGVPFTWLLLLMIPQDPQLFWLYGALLFLMATSISWCQSACNNPIFADIVPPDLRTTIYAFDRAFEGSLSALAAPLVGVLAEVMYGYKFDVLKASEPSAANARALSNGLFACMAPSFGICAATYGLLYATYHKDKDRVDAKVYKDRERRPLKMEEVSNAAFSL</sequence>
<dbReference type="GO" id="GO:0016020">
    <property type="term" value="C:membrane"/>
    <property type="evidence" value="ECO:0000318"/>
    <property type="project" value="GO_Central"/>
</dbReference>
<evidence type="ECO:0000256" key="3">
    <source>
        <dbReference type="ARBA" id="ARBA00022692"/>
    </source>
</evidence>
<evidence type="ECO:0000256" key="6">
    <source>
        <dbReference type="ARBA" id="ARBA00024338"/>
    </source>
</evidence>
<dbReference type="InterPro" id="IPR044770">
    <property type="entry name" value="MFS_spinster-like"/>
</dbReference>
<accession>A0A1Y1HH76</accession>
<proteinExistence type="inferred from homology"/>
<dbReference type="STRING" id="105231.A0A1Y1HH76"/>
<dbReference type="SUPFAM" id="SSF103473">
    <property type="entry name" value="MFS general substrate transporter"/>
    <property type="match status" value="1"/>
</dbReference>
<feature type="transmembrane region" description="Helical" evidence="7">
    <location>
        <begin position="269"/>
        <end position="290"/>
    </location>
</feature>
<evidence type="ECO:0000259" key="8">
    <source>
        <dbReference type="PROSITE" id="PS50850"/>
    </source>
</evidence>
<gene>
    <name evidence="9" type="ORF">KFL_000030560</name>
</gene>
<feature type="transmembrane region" description="Helical" evidence="7">
    <location>
        <begin position="379"/>
        <end position="397"/>
    </location>
</feature>
<dbReference type="AlphaFoldDB" id="A0A1Y1HH76"/>
<evidence type="ECO:0000313" key="10">
    <source>
        <dbReference type="Proteomes" id="UP000054558"/>
    </source>
</evidence>
<keyword evidence="5 7" id="KW-0472">Membrane</keyword>
<dbReference type="EMBL" id="DF236952">
    <property type="protein sequence ID" value="GAQ77780.1"/>
    <property type="molecule type" value="Genomic_DNA"/>
</dbReference>
<evidence type="ECO:0000256" key="1">
    <source>
        <dbReference type="ARBA" id="ARBA00004141"/>
    </source>
</evidence>
<feature type="transmembrane region" description="Helical" evidence="7">
    <location>
        <begin position="178"/>
        <end position="198"/>
    </location>
</feature>
<evidence type="ECO:0000313" key="9">
    <source>
        <dbReference type="EMBL" id="GAQ77780.1"/>
    </source>
</evidence>
<keyword evidence="10" id="KW-1185">Reference proteome</keyword>